<accession>A0ABR9N1D0</accession>
<evidence type="ECO:0000313" key="2">
    <source>
        <dbReference type="Proteomes" id="UP000625527"/>
    </source>
</evidence>
<reference evidence="1 2" key="1">
    <citation type="submission" date="2020-10" db="EMBL/GenBank/DDBJ databases">
        <title>Myceligenerans pegani sp. nov., an endophytic actinomycete isolated from Peganum harmala L. in Xinjiang, China.</title>
        <authorList>
            <person name="Xin L."/>
        </authorList>
    </citation>
    <scope>NUCLEOTIDE SEQUENCE [LARGE SCALE GENOMIC DNA]</scope>
    <source>
        <strain evidence="1 2">TRM65318</strain>
    </source>
</reference>
<comment type="caution">
    <text evidence="1">The sequence shown here is derived from an EMBL/GenBank/DDBJ whole genome shotgun (WGS) entry which is preliminary data.</text>
</comment>
<proteinExistence type="predicted"/>
<dbReference type="Gene3D" id="1.10.132.100">
    <property type="match status" value="1"/>
</dbReference>
<name>A0ABR9N1D0_9MICO</name>
<dbReference type="EMBL" id="JADAQT010000102">
    <property type="protein sequence ID" value="MBE1877455.1"/>
    <property type="molecule type" value="Genomic_DNA"/>
</dbReference>
<gene>
    <name evidence="1" type="primary">casA</name>
    <name evidence="1" type="ORF">IHE71_17340</name>
</gene>
<dbReference type="InterPro" id="IPR013381">
    <property type="entry name" value="CRISPR-assoc_prot_Cse1"/>
</dbReference>
<dbReference type="Proteomes" id="UP000625527">
    <property type="component" value="Unassembled WGS sequence"/>
</dbReference>
<evidence type="ECO:0000313" key="1">
    <source>
        <dbReference type="EMBL" id="MBE1877455.1"/>
    </source>
</evidence>
<dbReference type="NCBIfam" id="TIGR02547">
    <property type="entry name" value="casA_cse1"/>
    <property type="match status" value="1"/>
</dbReference>
<sequence>MTINTPHTPFDLVNEPWIRVLDLDGIDREVSLADVFRRAGQLRDIVGEVPTQSFAILRLLLAILRRAAQEPIAPEDGLTTDGRPRDLEDWRAIRENWTRVVANVEDYLDEWHDRFDLRHPETPFFQAGGLEYEKGGMDRLGMIIADVPNGEPFLTMRTGTGVTSMSWSEAARWLVHTQAYDTSGVRAAAKGDPRAKQGKVFPIGTGWTGQLGGLYLKGKTLQETLTLNLVEPETINLDVDWEADLPAWERPAQTSAPEGGIDGREPIGPVDLYTWQARRIRLIGDDAVRGVVLCNGDKIPPQNRFTIEFQTAWRFSDPQTKKFKYDVHMPRELDPSRSLWRGLQSLLSSSEPRSDIPPKVLAFAGELMSRRVVPDTHVSVRAVGIKYGSNNSTIAEIIDDHLELPAELVAHDNGVLADLALRAVAQAEDAARELARYAENLYRCAGGDVESTGPRDRARELAFAALEPHFRKWLLGLTDSRQITELETRWQMRVHRVVREISDDLAGEAGPAALVGRQVRGRHVDLGLATAWFRKRLADQLPMAMAQMRTKEGAR</sequence>
<dbReference type="Pfam" id="PF09481">
    <property type="entry name" value="CRISPR_Cse1"/>
    <property type="match status" value="1"/>
</dbReference>
<dbReference type="CDD" id="cd09729">
    <property type="entry name" value="Cse1_I-E"/>
    <property type="match status" value="1"/>
</dbReference>
<dbReference type="RefSeq" id="WP_192864009.1">
    <property type="nucleotide sequence ID" value="NZ_JADAQT010000102.1"/>
</dbReference>
<protein>
    <submittedName>
        <fullName evidence="1">Type I-E CRISPR-associated protein Cse1/CasA</fullName>
    </submittedName>
</protein>
<keyword evidence="2" id="KW-1185">Reference proteome</keyword>
<organism evidence="1 2">
    <name type="scientific">Myceligenerans pegani</name>
    <dbReference type="NCBI Taxonomy" id="2776917"/>
    <lineage>
        <taxon>Bacteria</taxon>
        <taxon>Bacillati</taxon>
        <taxon>Actinomycetota</taxon>
        <taxon>Actinomycetes</taxon>
        <taxon>Micrococcales</taxon>
        <taxon>Promicromonosporaceae</taxon>
        <taxon>Myceligenerans</taxon>
    </lineage>
</organism>